<dbReference type="EMBL" id="NMUH01008958">
    <property type="protein sequence ID" value="MQM19496.1"/>
    <property type="molecule type" value="Genomic_DNA"/>
</dbReference>
<dbReference type="AlphaFoldDB" id="A0A843XJJ4"/>
<accession>A0A843XJJ4</accession>
<gene>
    <name evidence="1" type="ORF">Taro_052501</name>
</gene>
<evidence type="ECO:0000313" key="2">
    <source>
        <dbReference type="Proteomes" id="UP000652761"/>
    </source>
</evidence>
<reference evidence="1" key="1">
    <citation type="submission" date="2017-07" db="EMBL/GenBank/DDBJ databases">
        <title>Taro Niue Genome Assembly and Annotation.</title>
        <authorList>
            <person name="Atibalentja N."/>
            <person name="Keating K."/>
            <person name="Fields C.J."/>
        </authorList>
    </citation>
    <scope>NUCLEOTIDE SEQUENCE</scope>
    <source>
        <strain evidence="1">Niue_2</strain>
        <tissue evidence="1">Leaf</tissue>
    </source>
</reference>
<keyword evidence="2" id="KW-1185">Reference proteome</keyword>
<dbReference type="Proteomes" id="UP000652761">
    <property type="component" value="Unassembled WGS sequence"/>
</dbReference>
<sequence length="540" mass="57851">MLPSPVCACVWFVGDLGIEDLIGLPPCWCRDRTVRRDISRGVAPVGRDLIAAHLAVATYLALTGCELWLRVCGVRLVWLVRSGGFFLERCLGGSSGGSPRTGLRSPFVASGGGSSQECFVFVLGHRYVAHVVRSVSFVCLGVVGQGVVPLAVRLATALASLSYGGMVSAVGVWRAVLLMGASVSHCGFAFACGRDSCVSPSSAFRWLLEVVMLHCGVVSPRESLWFLLPMRQSRCSVFRVLLGADVVVVLLEKLSAFHVLLLWVSGLGPVRPVVPFQACSSLRVAFGGSLEKSPSGLGPVRPVVPFQACSSLRVAFGGSLEQSPSVLDHVVCRRCEVPSFGLTSDVFRVSVAVCPIVERVVSQCCGSACVWHPFRTTRKSELLAGVSCVAVGNCVICRVLLVTERVANLLVPTHQWGCRSIWVPLRVAGVSRWFHGLVLQAQAGYPFPLSLFLPFSLSLWWIGSPWGSVDSFTAFPMLPSPVCACVWFVGDPGIEDPVGLPPCWCRDRTVCRDISRGVAPVGRDLIAAHLAVAIRIAVAI</sequence>
<protein>
    <submittedName>
        <fullName evidence="1">Uncharacterized protein</fullName>
    </submittedName>
</protein>
<proteinExistence type="predicted"/>
<organism evidence="1 2">
    <name type="scientific">Colocasia esculenta</name>
    <name type="common">Wild taro</name>
    <name type="synonym">Arum esculentum</name>
    <dbReference type="NCBI Taxonomy" id="4460"/>
    <lineage>
        <taxon>Eukaryota</taxon>
        <taxon>Viridiplantae</taxon>
        <taxon>Streptophyta</taxon>
        <taxon>Embryophyta</taxon>
        <taxon>Tracheophyta</taxon>
        <taxon>Spermatophyta</taxon>
        <taxon>Magnoliopsida</taxon>
        <taxon>Liliopsida</taxon>
        <taxon>Araceae</taxon>
        <taxon>Aroideae</taxon>
        <taxon>Colocasieae</taxon>
        <taxon>Colocasia</taxon>
    </lineage>
</organism>
<evidence type="ECO:0000313" key="1">
    <source>
        <dbReference type="EMBL" id="MQM19496.1"/>
    </source>
</evidence>
<name>A0A843XJJ4_COLES</name>
<comment type="caution">
    <text evidence="1">The sequence shown here is derived from an EMBL/GenBank/DDBJ whole genome shotgun (WGS) entry which is preliminary data.</text>
</comment>